<keyword evidence="1" id="KW-0472">Membrane</keyword>
<feature type="transmembrane region" description="Helical" evidence="1">
    <location>
        <begin position="27"/>
        <end position="49"/>
    </location>
</feature>
<name>A0A382LMA4_9ZZZZ</name>
<protein>
    <submittedName>
        <fullName evidence="2">Uncharacterized protein</fullName>
    </submittedName>
</protein>
<evidence type="ECO:0000256" key="1">
    <source>
        <dbReference type="SAM" id="Phobius"/>
    </source>
</evidence>
<proteinExistence type="predicted"/>
<accession>A0A382LMA4</accession>
<keyword evidence="1" id="KW-0812">Transmembrane</keyword>
<keyword evidence="1" id="KW-1133">Transmembrane helix</keyword>
<dbReference type="EMBL" id="UINC01087944">
    <property type="protein sequence ID" value="SVC37750.1"/>
    <property type="molecule type" value="Genomic_DNA"/>
</dbReference>
<gene>
    <name evidence="2" type="ORF">METZ01_LOCUS290604</name>
</gene>
<dbReference type="AlphaFoldDB" id="A0A382LMA4"/>
<organism evidence="2">
    <name type="scientific">marine metagenome</name>
    <dbReference type="NCBI Taxonomy" id="408172"/>
    <lineage>
        <taxon>unclassified sequences</taxon>
        <taxon>metagenomes</taxon>
        <taxon>ecological metagenomes</taxon>
    </lineage>
</organism>
<evidence type="ECO:0000313" key="2">
    <source>
        <dbReference type="EMBL" id="SVC37750.1"/>
    </source>
</evidence>
<reference evidence="2" key="1">
    <citation type="submission" date="2018-05" db="EMBL/GenBank/DDBJ databases">
        <authorList>
            <person name="Lanie J.A."/>
            <person name="Ng W.-L."/>
            <person name="Kazmierczak K.M."/>
            <person name="Andrzejewski T.M."/>
            <person name="Davidsen T.M."/>
            <person name="Wayne K.J."/>
            <person name="Tettelin H."/>
            <person name="Glass J.I."/>
            <person name="Rusch D."/>
            <person name="Podicherti R."/>
            <person name="Tsui H.-C.T."/>
            <person name="Winkler M.E."/>
        </authorList>
    </citation>
    <scope>NUCLEOTIDE SEQUENCE</scope>
</reference>
<sequence>MALVLCATGIIGMIVTSIVDRIDAALTFGFVGAVGALSLLLVGILVPAVEAATSLDEERAVEVEAGIQRLVDAGADEDDLRATVRTAVELGRRSAGD</sequence>